<evidence type="ECO:0000313" key="4">
    <source>
        <dbReference type="EMBL" id="OBZ71567.1"/>
    </source>
</evidence>
<dbReference type="AlphaFoldDB" id="A0A1C7M4Y4"/>
<keyword evidence="2" id="KW-1133">Transmembrane helix</keyword>
<organism evidence="4 5">
    <name type="scientific">Grifola frondosa</name>
    <name type="common">Maitake</name>
    <name type="synonym">Polyporus frondosus</name>
    <dbReference type="NCBI Taxonomy" id="5627"/>
    <lineage>
        <taxon>Eukaryota</taxon>
        <taxon>Fungi</taxon>
        <taxon>Dikarya</taxon>
        <taxon>Basidiomycota</taxon>
        <taxon>Agaricomycotina</taxon>
        <taxon>Agaricomycetes</taxon>
        <taxon>Polyporales</taxon>
        <taxon>Grifolaceae</taxon>
        <taxon>Grifola</taxon>
    </lineage>
</organism>
<proteinExistence type="predicted"/>
<evidence type="ECO:0000256" key="1">
    <source>
        <dbReference type="SAM" id="MobiDB-lite"/>
    </source>
</evidence>
<protein>
    <submittedName>
        <fullName evidence="4">Uncharacterized protein</fullName>
    </submittedName>
</protein>
<keyword evidence="3" id="KW-0732">Signal</keyword>
<keyword evidence="2" id="KW-0812">Transmembrane</keyword>
<keyword evidence="5" id="KW-1185">Reference proteome</keyword>
<evidence type="ECO:0000256" key="3">
    <source>
        <dbReference type="SAM" id="SignalP"/>
    </source>
</evidence>
<reference evidence="4 5" key="1">
    <citation type="submission" date="2016-03" db="EMBL/GenBank/DDBJ databases">
        <title>Whole genome sequencing of Grifola frondosa 9006-11.</title>
        <authorList>
            <person name="Min B."/>
            <person name="Park H."/>
            <person name="Kim J.-G."/>
            <person name="Cho H."/>
            <person name="Oh Y.-L."/>
            <person name="Kong W.-S."/>
            <person name="Choi I.-G."/>
        </authorList>
    </citation>
    <scope>NUCLEOTIDE SEQUENCE [LARGE SCALE GENOMIC DNA]</scope>
    <source>
        <strain evidence="4 5">9006-11</strain>
    </source>
</reference>
<keyword evidence="2" id="KW-0472">Membrane</keyword>
<dbReference type="Proteomes" id="UP000092993">
    <property type="component" value="Unassembled WGS sequence"/>
</dbReference>
<feature type="region of interest" description="Disordered" evidence="1">
    <location>
        <begin position="22"/>
        <end position="41"/>
    </location>
</feature>
<dbReference type="STRING" id="5627.A0A1C7M4Y4"/>
<comment type="caution">
    <text evidence="4">The sequence shown here is derived from an EMBL/GenBank/DDBJ whole genome shotgun (WGS) entry which is preliminary data.</text>
</comment>
<dbReference type="OrthoDB" id="3269171at2759"/>
<feature type="transmembrane region" description="Helical" evidence="2">
    <location>
        <begin position="139"/>
        <end position="160"/>
    </location>
</feature>
<dbReference type="EMBL" id="LUGG01000011">
    <property type="protein sequence ID" value="OBZ71567.1"/>
    <property type="molecule type" value="Genomic_DNA"/>
</dbReference>
<name>A0A1C7M4Y4_GRIFR</name>
<evidence type="ECO:0000256" key="2">
    <source>
        <dbReference type="SAM" id="Phobius"/>
    </source>
</evidence>
<gene>
    <name evidence="4" type="ORF">A0H81_08676</name>
</gene>
<feature type="chain" id="PRO_5008888935" evidence="3">
    <location>
        <begin position="22"/>
        <end position="161"/>
    </location>
</feature>
<feature type="signal peptide" evidence="3">
    <location>
        <begin position="1"/>
        <end position="21"/>
    </location>
</feature>
<evidence type="ECO:0000313" key="5">
    <source>
        <dbReference type="Proteomes" id="UP000092993"/>
    </source>
</evidence>
<accession>A0A1C7M4Y4</accession>
<sequence length="161" mass="18353">MRPGLAKVASILSVLRFLTNTAEERAATPPPSEVDEPKTPIHHTLDDHRRAALDTPVTRNENSAQAFGFDEQDAKHRYQRLIDEAKEQVLGPMPIQQFLDEFLPMHDSIEERAGMLSALNAFRNVPESADHERDIYDPLVSLIVVNIYTIYIIACSNRFWR</sequence>